<keyword evidence="5" id="KW-0479">Metal-binding</keyword>
<keyword evidence="3 11" id="KW-0548">Nucleotidyltransferase</keyword>
<comment type="similarity">
    <text evidence="1 11">Belongs to the DnaX/STICHEL family.</text>
</comment>
<dbReference type="EMBL" id="PCSD01000094">
    <property type="protein sequence ID" value="PIP33523.1"/>
    <property type="molecule type" value="Genomic_DNA"/>
</dbReference>
<evidence type="ECO:0000256" key="4">
    <source>
        <dbReference type="ARBA" id="ARBA00022705"/>
    </source>
</evidence>
<dbReference type="NCBIfam" id="TIGR02397">
    <property type="entry name" value="dnaX_nterm"/>
    <property type="match status" value="1"/>
</dbReference>
<dbReference type="GO" id="GO:0005524">
    <property type="term" value="F:ATP binding"/>
    <property type="evidence" value="ECO:0007669"/>
    <property type="project" value="UniProtKB-KW"/>
</dbReference>
<protein>
    <recommendedName>
        <fullName evidence="11">DNA polymerase III subunit gamma/tau</fullName>
        <ecNumber evidence="11">2.7.7.7</ecNumber>
    </recommendedName>
</protein>
<comment type="subunit">
    <text evidence="11">DNA polymerase III contains a core (composed of alpha, epsilon and theta chains) that associates with a tau subunit. This core dimerizes to form the POLIII' complex. PolIII' associates with the gamma complex (composed of gamma, delta, delta', psi and chi chains) and with the beta chain to form the complete DNA polymerase III complex.</text>
</comment>
<evidence type="ECO:0000256" key="11">
    <source>
        <dbReference type="RuleBase" id="RU364063"/>
    </source>
</evidence>
<proteinExistence type="inferred from homology"/>
<evidence type="ECO:0000256" key="8">
    <source>
        <dbReference type="ARBA" id="ARBA00022840"/>
    </source>
</evidence>
<organism evidence="14 15">
    <name type="scientific">Candidatus Falkowbacteria bacterium CG23_combo_of_CG06-09_8_20_14_all_49_15</name>
    <dbReference type="NCBI Taxonomy" id="1974572"/>
    <lineage>
        <taxon>Bacteria</taxon>
        <taxon>Candidatus Falkowiibacteriota</taxon>
    </lineage>
</organism>
<name>A0A2G9ZK13_9BACT</name>
<dbReference type="PANTHER" id="PTHR11669">
    <property type="entry name" value="REPLICATION FACTOR C / DNA POLYMERASE III GAMMA-TAU SUBUNIT"/>
    <property type="match status" value="1"/>
</dbReference>
<dbReference type="PANTHER" id="PTHR11669:SF0">
    <property type="entry name" value="PROTEIN STICHEL-LIKE 2"/>
    <property type="match status" value="1"/>
</dbReference>
<evidence type="ECO:0000256" key="6">
    <source>
        <dbReference type="ARBA" id="ARBA00022741"/>
    </source>
</evidence>
<dbReference type="Gene3D" id="1.20.272.10">
    <property type="match status" value="1"/>
</dbReference>
<evidence type="ECO:0000313" key="15">
    <source>
        <dbReference type="Proteomes" id="UP000230729"/>
    </source>
</evidence>
<feature type="region of interest" description="Disordered" evidence="12">
    <location>
        <begin position="373"/>
        <end position="396"/>
    </location>
</feature>
<keyword evidence="9 11" id="KW-0239">DNA-directed DNA polymerase</keyword>
<evidence type="ECO:0000256" key="10">
    <source>
        <dbReference type="ARBA" id="ARBA00049244"/>
    </source>
</evidence>
<keyword evidence="4 11" id="KW-0235">DNA replication</keyword>
<dbReference type="CDD" id="cd00009">
    <property type="entry name" value="AAA"/>
    <property type="match status" value="1"/>
</dbReference>
<keyword evidence="7" id="KW-0862">Zinc</keyword>
<dbReference type="GO" id="GO:0003677">
    <property type="term" value="F:DNA binding"/>
    <property type="evidence" value="ECO:0007669"/>
    <property type="project" value="InterPro"/>
</dbReference>
<dbReference type="InterPro" id="IPR022754">
    <property type="entry name" value="DNA_pol_III_gamma-3"/>
</dbReference>
<evidence type="ECO:0000256" key="12">
    <source>
        <dbReference type="SAM" id="MobiDB-lite"/>
    </source>
</evidence>
<dbReference type="CDD" id="cd18137">
    <property type="entry name" value="HLD_clamp_pol_III_gamma_tau"/>
    <property type="match status" value="1"/>
</dbReference>
<dbReference type="SUPFAM" id="SSF52540">
    <property type="entry name" value="P-loop containing nucleoside triphosphate hydrolases"/>
    <property type="match status" value="1"/>
</dbReference>
<dbReference type="GO" id="GO:0046872">
    <property type="term" value="F:metal ion binding"/>
    <property type="evidence" value="ECO:0007669"/>
    <property type="project" value="UniProtKB-KW"/>
</dbReference>
<dbReference type="Pfam" id="PF12169">
    <property type="entry name" value="DNA_pol3_gamma3"/>
    <property type="match status" value="1"/>
</dbReference>
<comment type="function">
    <text evidence="11">DNA polymerase III is a complex, multichain enzyme responsible for most of the replicative synthesis in bacteria. This DNA polymerase also exhibits 3' to 5' exonuclease activity.</text>
</comment>
<accession>A0A2G9ZK13</accession>
<dbReference type="Proteomes" id="UP000230729">
    <property type="component" value="Unassembled WGS sequence"/>
</dbReference>
<dbReference type="GO" id="GO:0006261">
    <property type="term" value="P:DNA-templated DNA replication"/>
    <property type="evidence" value="ECO:0007669"/>
    <property type="project" value="TreeGrafter"/>
</dbReference>
<dbReference type="InterPro" id="IPR045085">
    <property type="entry name" value="HLD_clamp_pol_III_gamma_tau"/>
</dbReference>
<dbReference type="GO" id="GO:0003887">
    <property type="term" value="F:DNA-directed DNA polymerase activity"/>
    <property type="evidence" value="ECO:0007669"/>
    <property type="project" value="UniProtKB-KW"/>
</dbReference>
<reference evidence="14 15" key="1">
    <citation type="submission" date="2017-09" db="EMBL/GenBank/DDBJ databases">
        <title>Depth-based differentiation of microbial function through sediment-hosted aquifers and enrichment of novel symbionts in the deep terrestrial subsurface.</title>
        <authorList>
            <person name="Probst A.J."/>
            <person name="Ladd B."/>
            <person name="Jarett J.K."/>
            <person name="Geller-Mcgrath D.E."/>
            <person name="Sieber C.M."/>
            <person name="Emerson J.B."/>
            <person name="Anantharaman K."/>
            <person name="Thomas B.C."/>
            <person name="Malmstrom R."/>
            <person name="Stieglmeier M."/>
            <person name="Klingl A."/>
            <person name="Woyke T."/>
            <person name="Ryan C.M."/>
            <person name="Banfield J.F."/>
        </authorList>
    </citation>
    <scope>NUCLEOTIDE SEQUENCE [LARGE SCALE GENOMIC DNA]</scope>
    <source>
        <strain evidence="14">CG23_combo_of_CG06-09_8_20_14_all_49_15</strain>
    </source>
</reference>
<dbReference type="NCBIfam" id="NF004046">
    <property type="entry name" value="PRK05563.1"/>
    <property type="match status" value="1"/>
</dbReference>
<dbReference type="EC" id="2.7.7.7" evidence="11"/>
<dbReference type="Gene3D" id="1.10.8.60">
    <property type="match status" value="1"/>
</dbReference>
<evidence type="ECO:0000256" key="7">
    <source>
        <dbReference type="ARBA" id="ARBA00022833"/>
    </source>
</evidence>
<dbReference type="Gene3D" id="3.40.50.300">
    <property type="entry name" value="P-loop containing nucleotide triphosphate hydrolases"/>
    <property type="match status" value="1"/>
</dbReference>
<dbReference type="InterPro" id="IPR008921">
    <property type="entry name" value="DNA_pol3_clamp-load_cplx_C"/>
</dbReference>
<dbReference type="Pfam" id="PF22608">
    <property type="entry name" value="DNAX_ATPase_lid"/>
    <property type="match status" value="1"/>
</dbReference>
<evidence type="ECO:0000256" key="3">
    <source>
        <dbReference type="ARBA" id="ARBA00022695"/>
    </source>
</evidence>
<keyword evidence="2 11" id="KW-0808">Transferase</keyword>
<dbReference type="InterPro" id="IPR050238">
    <property type="entry name" value="DNA_Rep/Repair_Clamp_Loader"/>
</dbReference>
<dbReference type="InterPro" id="IPR003593">
    <property type="entry name" value="AAA+_ATPase"/>
</dbReference>
<evidence type="ECO:0000313" key="14">
    <source>
        <dbReference type="EMBL" id="PIP33523.1"/>
    </source>
</evidence>
<dbReference type="InterPro" id="IPR012763">
    <property type="entry name" value="DNA_pol_III_sug/sutau_N"/>
</dbReference>
<evidence type="ECO:0000256" key="2">
    <source>
        <dbReference type="ARBA" id="ARBA00022679"/>
    </source>
</evidence>
<comment type="catalytic activity">
    <reaction evidence="10 11">
        <text>DNA(n) + a 2'-deoxyribonucleoside 5'-triphosphate = DNA(n+1) + diphosphate</text>
        <dbReference type="Rhea" id="RHEA:22508"/>
        <dbReference type="Rhea" id="RHEA-COMP:17339"/>
        <dbReference type="Rhea" id="RHEA-COMP:17340"/>
        <dbReference type="ChEBI" id="CHEBI:33019"/>
        <dbReference type="ChEBI" id="CHEBI:61560"/>
        <dbReference type="ChEBI" id="CHEBI:173112"/>
        <dbReference type="EC" id="2.7.7.7"/>
    </reaction>
</comment>
<dbReference type="GO" id="GO:0009360">
    <property type="term" value="C:DNA polymerase III complex"/>
    <property type="evidence" value="ECO:0007669"/>
    <property type="project" value="InterPro"/>
</dbReference>
<evidence type="ECO:0000259" key="13">
    <source>
        <dbReference type="SMART" id="SM00382"/>
    </source>
</evidence>
<dbReference type="Pfam" id="PF13177">
    <property type="entry name" value="DNA_pol3_delta2"/>
    <property type="match status" value="1"/>
</dbReference>
<feature type="domain" description="AAA+ ATPase" evidence="13">
    <location>
        <begin position="35"/>
        <end position="180"/>
    </location>
</feature>
<evidence type="ECO:0000256" key="9">
    <source>
        <dbReference type="ARBA" id="ARBA00022932"/>
    </source>
</evidence>
<dbReference type="AlphaFoldDB" id="A0A2G9ZK13"/>
<keyword evidence="8 11" id="KW-0067">ATP-binding</keyword>
<evidence type="ECO:0000256" key="1">
    <source>
        <dbReference type="ARBA" id="ARBA00006360"/>
    </source>
</evidence>
<gene>
    <name evidence="11" type="primary">dnaX</name>
    <name evidence="14" type="ORF">COX22_03865</name>
</gene>
<dbReference type="SMART" id="SM00382">
    <property type="entry name" value="AAA"/>
    <property type="match status" value="1"/>
</dbReference>
<sequence length="531" mass="58770">MAVLYRKYRPINFREIVNQNHIKTTLEHQIQTGQEAHAYLFCGPRGVGKTTMARVLAKAVNCQNRQADKADPCGHCQVCQEIGAGRSLDIIEIDAASNTGVDNVREAVIAAARVLPTLSRYKIFIIDEVHMLSVSAFNALLKVIEEPPPHVIFIFCTTEIHKVPLTIISRCQRFDFKRIGPAEVVKKLRYIIDQEGIKMEDSILEAIARWSDGHMRDAESLLGQVVAIGGKEISRAEADLVIPRNNLSASIDFLEALSRKDAAAALRLINQIMDEGVNLKQFVNDILEIGRKMLLGKVSPALIDKFGLEFGEQAELKIVSIAQAFDFGHLLTAINCLIKARQEIKDGFMIQLPLEMAAVEICLAGAADKDLRSSARPTAANPASAEKSAPSEKVVKNNNQTDLRGNVFSLADINKRWSEVLGRVKNYNHSLSFILRVCQPKSLSEKNLCLGFKYKFHKERLGDPEIKNLVINVLKEVYNTDFNLEAVIDESIEVNNAVVPEGDKPAALPIDEKSDAAIDNLLKNFGGRVVG</sequence>
<dbReference type="InterPro" id="IPR027417">
    <property type="entry name" value="P-loop_NTPase"/>
</dbReference>
<evidence type="ECO:0000256" key="5">
    <source>
        <dbReference type="ARBA" id="ARBA00022723"/>
    </source>
</evidence>
<dbReference type="SUPFAM" id="SSF48019">
    <property type="entry name" value="post-AAA+ oligomerization domain-like"/>
    <property type="match status" value="1"/>
</dbReference>
<comment type="caution">
    <text evidence="14">The sequence shown here is derived from an EMBL/GenBank/DDBJ whole genome shotgun (WGS) entry which is preliminary data.</text>
</comment>
<keyword evidence="6 11" id="KW-0547">Nucleotide-binding</keyword>
<dbReference type="FunFam" id="3.40.50.300:FF:000014">
    <property type="entry name" value="DNA polymerase III subunit gamma/tau"/>
    <property type="match status" value="1"/>
</dbReference>